<name>A0ABT9I249_9GAMM</name>
<reference evidence="2 3" key="1">
    <citation type="submission" date="2022-11" db="EMBL/GenBank/DDBJ databases">
        <title>Viruses from the air-sea interface of a natural surface slick.</title>
        <authorList>
            <person name="Rahlff J."/>
            <person name="Holmfeldt K."/>
        </authorList>
    </citation>
    <scope>NUCLEOTIDE SEQUENCE [LARGE SCALE GENOMIC DNA]</scope>
    <source>
        <strain evidence="2 3">SMS4</strain>
    </source>
</reference>
<proteinExistence type="predicted"/>
<protein>
    <submittedName>
        <fullName evidence="2">DUF1801 domain-containing protein</fullName>
    </submittedName>
</protein>
<dbReference type="InterPro" id="IPR014922">
    <property type="entry name" value="YdhG-like"/>
</dbReference>
<dbReference type="Proteomes" id="UP001231109">
    <property type="component" value="Unassembled WGS sequence"/>
</dbReference>
<dbReference type="RefSeq" id="WP_305976798.1">
    <property type="nucleotide sequence ID" value="NZ_JAPJDZ010000050.1"/>
</dbReference>
<gene>
    <name evidence="2" type="ORF">ORJ04_16025</name>
</gene>
<dbReference type="Pfam" id="PF08818">
    <property type="entry name" value="DUF1801"/>
    <property type="match status" value="1"/>
</dbReference>
<feature type="domain" description="YdhG-like" evidence="1">
    <location>
        <begin position="27"/>
        <end position="127"/>
    </location>
</feature>
<evidence type="ECO:0000313" key="2">
    <source>
        <dbReference type="EMBL" id="MDP5137464.1"/>
    </source>
</evidence>
<evidence type="ECO:0000313" key="3">
    <source>
        <dbReference type="Proteomes" id="UP001231109"/>
    </source>
</evidence>
<evidence type="ECO:0000259" key="1">
    <source>
        <dbReference type="Pfam" id="PF08818"/>
    </source>
</evidence>
<comment type="caution">
    <text evidence="2">The sequence shown here is derived from an EMBL/GenBank/DDBJ whole genome shotgun (WGS) entry which is preliminary data.</text>
</comment>
<dbReference type="EMBL" id="JAPJDZ010000050">
    <property type="protein sequence ID" value="MDP5137464.1"/>
    <property type="molecule type" value="Genomic_DNA"/>
</dbReference>
<accession>A0ABT9I249</accession>
<organism evidence="2 3">
    <name type="scientific">Rheinheimera baltica</name>
    <dbReference type="NCBI Taxonomy" id="67576"/>
    <lineage>
        <taxon>Bacteria</taxon>
        <taxon>Pseudomonadati</taxon>
        <taxon>Pseudomonadota</taxon>
        <taxon>Gammaproteobacteria</taxon>
        <taxon>Chromatiales</taxon>
        <taxon>Chromatiaceae</taxon>
        <taxon>Rheinheimera</taxon>
    </lineage>
</organism>
<sequence length="141" mass="15298">MAETKTTASNASVADYLASRASPQQLADCQQLTTLLSDITGQPAIMWGPSIVGFGSYRYTYDSGHSGEAPLTGFAIRGRDIVIYLLAEGEQQTQLLQQLGKHKMGKACLYIKRLADLDIAVLKQLADNSVAEFQRRYGPAA</sequence>
<keyword evidence="3" id="KW-1185">Reference proteome</keyword>